<dbReference type="Pfam" id="PF08240">
    <property type="entry name" value="ADH_N"/>
    <property type="match status" value="1"/>
</dbReference>
<dbReference type="SMART" id="SM00829">
    <property type="entry name" value="PKS_ER"/>
    <property type="match status" value="1"/>
</dbReference>
<dbReference type="InterPro" id="IPR020843">
    <property type="entry name" value="ER"/>
</dbReference>
<dbReference type="SUPFAM" id="SSF51735">
    <property type="entry name" value="NAD(P)-binding Rossmann-fold domains"/>
    <property type="match status" value="1"/>
</dbReference>
<gene>
    <name evidence="2" type="ORF">GCM10010170_054010</name>
</gene>
<reference evidence="3" key="1">
    <citation type="journal article" date="2019" name="Int. J. Syst. Evol. Microbiol.">
        <title>The Global Catalogue of Microorganisms (GCM) 10K type strain sequencing project: providing services to taxonomists for standard genome sequencing and annotation.</title>
        <authorList>
            <consortium name="The Broad Institute Genomics Platform"/>
            <consortium name="The Broad Institute Genome Sequencing Center for Infectious Disease"/>
            <person name="Wu L."/>
            <person name="Ma J."/>
        </authorList>
    </citation>
    <scope>NUCLEOTIDE SEQUENCE [LARGE SCALE GENOMIC DNA]</scope>
    <source>
        <strain evidence="3">JCM 3272</strain>
    </source>
</reference>
<dbReference type="InterPro" id="IPR013154">
    <property type="entry name" value="ADH-like_N"/>
</dbReference>
<dbReference type="InterPro" id="IPR050700">
    <property type="entry name" value="YIM1/Zinc_Alcohol_DH_Fams"/>
</dbReference>
<dbReference type="EMBL" id="BAAARV010000046">
    <property type="protein sequence ID" value="GAA2359643.1"/>
    <property type="molecule type" value="Genomic_DNA"/>
</dbReference>
<organism evidence="2 3">
    <name type="scientific">Dactylosporangium salmoneum</name>
    <dbReference type="NCBI Taxonomy" id="53361"/>
    <lineage>
        <taxon>Bacteria</taxon>
        <taxon>Bacillati</taxon>
        <taxon>Actinomycetota</taxon>
        <taxon>Actinomycetes</taxon>
        <taxon>Micromonosporales</taxon>
        <taxon>Micromonosporaceae</taxon>
        <taxon>Dactylosporangium</taxon>
    </lineage>
</organism>
<evidence type="ECO:0000313" key="2">
    <source>
        <dbReference type="EMBL" id="GAA2359643.1"/>
    </source>
</evidence>
<dbReference type="SUPFAM" id="SSF50129">
    <property type="entry name" value="GroES-like"/>
    <property type="match status" value="1"/>
</dbReference>
<evidence type="ECO:0000259" key="1">
    <source>
        <dbReference type="SMART" id="SM00829"/>
    </source>
</evidence>
<dbReference type="InterPro" id="IPR036291">
    <property type="entry name" value="NAD(P)-bd_dom_sf"/>
</dbReference>
<sequence>MQAVVCTRYGPPEVLCLTEVDQPEPGPGEVRVRVRATTVTTSDCFVRGFRLKPSLWIPARLVLGVTRPRRPVLGMVFAGDVDAVGPGVAATQVGQAVYGFDRFRFGCYAEYKVLPASGVVAPKPANLDYERAAALPYGGLLALSFLRGRVRPGQNVLVYGGSGAVGTAAVQLAKHDGARVTAVCGPANADLVASLGADTVIDYHRQDVTEVDERFDLIFVAVGDRVGPPTRRHCRRILTPDGTYLAVDQGRPVVRGDDLRLLTRLAEAGRLTPVIDRRYGLAEMAEAHRYVEGGHKRGNVVVTVAS</sequence>
<keyword evidence="3" id="KW-1185">Reference proteome</keyword>
<dbReference type="InterPro" id="IPR011032">
    <property type="entry name" value="GroES-like_sf"/>
</dbReference>
<feature type="domain" description="Enoyl reductase (ER)" evidence="1">
    <location>
        <begin position="10"/>
        <end position="302"/>
    </location>
</feature>
<accession>A0ABP5TRE8</accession>
<dbReference type="InterPro" id="IPR013149">
    <property type="entry name" value="ADH-like_C"/>
</dbReference>
<evidence type="ECO:0000313" key="3">
    <source>
        <dbReference type="Proteomes" id="UP001501444"/>
    </source>
</evidence>
<dbReference type="Proteomes" id="UP001501444">
    <property type="component" value="Unassembled WGS sequence"/>
</dbReference>
<comment type="caution">
    <text evidence="2">The sequence shown here is derived from an EMBL/GenBank/DDBJ whole genome shotgun (WGS) entry which is preliminary data.</text>
</comment>
<dbReference type="Gene3D" id="3.40.50.720">
    <property type="entry name" value="NAD(P)-binding Rossmann-like Domain"/>
    <property type="match status" value="1"/>
</dbReference>
<dbReference type="CDD" id="cd08267">
    <property type="entry name" value="MDR1"/>
    <property type="match status" value="1"/>
</dbReference>
<protein>
    <submittedName>
        <fullName evidence="2">NAD(P)-dependent alcohol dehydrogenase</fullName>
    </submittedName>
</protein>
<name>A0ABP5TRE8_9ACTN</name>
<dbReference type="Pfam" id="PF00107">
    <property type="entry name" value="ADH_zinc_N"/>
    <property type="match status" value="1"/>
</dbReference>
<proteinExistence type="predicted"/>
<dbReference type="Pfam" id="PF13602">
    <property type="entry name" value="ADH_zinc_N_2"/>
    <property type="match status" value="1"/>
</dbReference>
<dbReference type="PANTHER" id="PTHR11695">
    <property type="entry name" value="ALCOHOL DEHYDROGENASE RELATED"/>
    <property type="match status" value="1"/>
</dbReference>
<dbReference type="Gene3D" id="3.90.180.10">
    <property type="entry name" value="Medium-chain alcohol dehydrogenases, catalytic domain"/>
    <property type="match status" value="1"/>
</dbReference>
<dbReference type="PANTHER" id="PTHR11695:SF294">
    <property type="entry name" value="RETICULON-4-INTERACTING PROTEIN 1, MITOCHONDRIAL"/>
    <property type="match status" value="1"/>
</dbReference>
<dbReference type="RefSeq" id="WP_344615307.1">
    <property type="nucleotide sequence ID" value="NZ_BAAARV010000046.1"/>
</dbReference>